<dbReference type="PANTHER" id="PTHR30595">
    <property type="entry name" value="GLPR-RELATED TRANSCRIPTIONAL REPRESSOR"/>
    <property type="match status" value="1"/>
</dbReference>
<feature type="region of interest" description="Disordered" evidence="1">
    <location>
        <begin position="389"/>
        <end position="422"/>
    </location>
</feature>
<dbReference type="PANTHER" id="PTHR30595:SF6">
    <property type="entry name" value="SCHLAFEN ALBA-2 DOMAIN-CONTAINING PROTEIN"/>
    <property type="match status" value="1"/>
</dbReference>
<dbReference type="InterPro" id="IPR038461">
    <property type="entry name" value="Schlafen_AlbA_2_dom_sf"/>
</dbReference>
<proteinExistence type="predicted"/>
<gene>
    <name evidence="3" type="ORF">A6V36_20565</name>
    <name evidence="4" type="ORF">A6V37_19590</name>
</gene>
<dbReference type="RefSeq" id="WP_064265605.1">
    <property type="nucleotide sequence ID" value="NZ_LXJZ01000040.1"/>
</dbReference>
<evidence type="ECO:0000313" key="6">
    <source>
        <dbReference type="Proteomes" id="UP000078116"/>
    </source>
</evidence>
<dbReference type="Proteomes" id="UP000078116">
    <property type="component" value="Unassembled WGS sequence"/>
</dbReference>
<reference evidence="5 6" key="1">
    <citation type="submission" date="2016-04" db="EMBL/GenBank/DDBJ databases">
        <title>Reclassification of Paraburkholderia panaciterrae (Farh et al. 2015) Dobritsa &amp; Samadpour 2016 as a later homotypic synonym of Paraburkholderia ginsengiterrae (Farh et al. 2015) Dobritsa &amp; Samadpour 2016.</title>
        <authorList>
            <person name="Dobritsa A.P."/>
            <person name="Kutumbaka K."/>
            <person name="Samadpour M."/>
        </authorList>
    </citation>
    <scope>NUCLEOTIDE SEQUENCE [LARGE SCALE GENOMIC DNA]</scope>
    <source>
        <strain evidence="4 6">DCY85</strain>
        <strain evidence="3 5">DCY85-1</strain>
    </source>
</reference>
<organism evidence="4 6">
    <name type="scientific">Paraburkholderia ginsengiterrae</name>
    <dbReference type="NCBI Taxonomy" id="1462993"/>
    <lineage>
        <taxon>Bacteria</taxon>
        <taxon>Pseudomonadati</taxon>
        <taxon>Pseudomonadota</taxon>
        <taxon>Betaproteobacteria</taxon>
        <taxon>Burkholderiales</taxon>
        <taxon>Burkholderiaceae</taxon>
        <taxon>Paraburkholderia</taxon>
    </lineage>
</organism>
<feature type="domain" description="Schlafen AlbA-2" evidence="2">
    <location>
        <begin position="23"/>
        <end position="140"/>
    </location>
</feature>
<dbReference type="STRING" id="1462993.A6V36_20565"/>
<keyword evidence="5" id="KW-1185">Reference proteome</keyword>
<evidence type="ECO:0000313" key="3">
    <source>
        <dbReference type="EMBL" id="OAJ62767.1"/>
    </source>
</evidence>
<feature type="compositionally biased region" description="Basic and acidic residues" evidence="1">
    <location>
        <begin position="413"/>
        <end position="422"/>
    </location>
</feature>
<evidence type="ECO:0000313" key="5">
    <source>
        <dbReference type="Proteomes" id="UP000077961"/>
    </source>
</evidence>
<dbReference type="InterPro" id="IPR007421">
    <property type="entry name" value="Schlafen_AlbA_2_dom"/>
</dbReference>
<dbReference type="Pfam" id="PF04326">
    <property type="entry name" value="SLFN_AlbA_2"/>
    <property type="match status" value="1"/>
</dbReference>
<evidence type="ECO:0000256" key="1">
    <source>
        <dbReference type="SAM" id="MobiDB-lite"/>
    </source>
</evidence>
<dbReference type="Gene3D" id="3.30.950.30">
    <property type="entry name" value="Schlafen, AAA domain"/>
    <property type="match status" value="1"/>
</dbReference>
<dbReference type="Proteomes" id="UP000077961">
    <property type="component" value="Unassembled WGS sequence"/>
</dbReference>
<dbReference type="AlphaFoldDB" id="A0A1A9NE65"/>
<name>A0A1A9NE65_9BURK</name>
<dbReference type="EMBL" id="LXKA01000109">
    <property type="protein sequence ID" value="OAJ64428.1"/>
    <property type="molecule type" value="Genomic_DNA"/>
</dbReference>
<comment type="caution">
    <text evidence="4">The sequence shown here is derived from an EMBL/GenBank/DDBJ whole genome shotgun (WGS) entry which is preliminary data.</text>
</comment>
<accession>A0A1A9NE65</accession>
<evidence type="ECO:0000313" key="4">
    <source>
        <dbReference type="EMBL" id="OAJ64428.1"/>
    </source>
</evidence>
<evidence type="ECO:0000259" key="2">
    <source>
        <dbReference type="Pfam" id="PF04326"/>
    </source>
</evidence>
<dbReference type="EMBL" id="LXJZ01000040">
    <property type="protein sequence ID" value="OAJ62767.1"/>
    <property type="molecule type" value="Genomic_DNA"/>
</dbReference>
<protein>
    <recommendedName>
        <fullName evidence="2">Schlafen AlbA-2 domain-containing protein</fullName>
    </recommendedName>
</protein>
<sequence>MKVPLWADELVSRGLPELRAKGEGQELEFKREFPQQVTDLAKEIAAFATSNSGTILIGVDDEGDIAGLKEVESPAERDKLLQRLEGICTNSIRPAVTPKATWAVESERVVLVVTVPKGSEPVYYSQQKPYLRHISTSRPAEPHEVVELVRKHLATRGEKVETTQTSEEKFRSDLASLLTRALAWAALPSNDRLTNPNLEKWRADCGFVATSLRTLASTDVAANEGLRPRLTLTADAFDEVVNFRLALNNGQDLEELAKRASSLADGLKQDIIDNIPPSEAFCAEALHAVRQFSRDVSDLGRRAYRMTQDGKIEQIKTEIGEIGEELVRLSFYDLSAIGKWFSPTLRKIGLRMRQVEMLRIYLDGGASSKQVQNDVIDCARALAALIEDQRGDPPSPLSPSADDIVTPEGLVFSKDEYERTRR</sequence>